<accession>A0A7J7K215</accession>
<organism evidence="2 3">
    <name type="scientific">Bugula neritina</name>
    <name type="common">Brown bryozoan</name>
    <name type="synonym">Sertularia neritina</name>
    <dbReference type="NCBI Taxonomy" id="10212"/>
    <lineage>
        <taxon>Eukaryota</taxon>
        <taxon>Metazoa</taxon>
        <taxon>Spiralia</taxon>
        <taxon>Lophotrochozoa</taxon>
        <taxon>Bryozoa</taxon>
        <taxon>Gymnolaemata</taxon>
        <taxon>Cheilostomatida</taxon>
        <taxon>Flustrina</taxon>
        <taxon>Buguloidea</taxon>
        <taxon>Bugulidae</taxon>
        <taxon>Bugula</taxon>
    </lineage>
</organism>
<dbReference type="InterPro" id="IPR011641">
    <property type="entry name" value="Tyr-kin_ephrin_A/B_rcpt-like"/>
</dbReference>
<dbReference type="AlphaFoldDB" id="A0A7J7K215"/>
<dbReference type="SMART" id="SM01411">
    <property type="entry name" value="Ephrin_rec_like"/>
    <property type="match status" value="7"/>
</dbReference>
<gene>
    <name evidence="2" type="ORF">EB796_010068</name>
</gene>
<evidence type="ECO:0000313" key="2">
    <source>
        <dbReference type="EMBL" id="KAF6031636.1"/>
    </source>
</evidence>
<dbReference type="PANTHER" id="PTHR46104:SF1">
    <property type="entry name" value="GENE 9195-RELATED"/>
    <property type="match status" value="1"/>
</dbReference>
<protein>
    <recommendedName>
        <fullName evidence="1">Tyrosine-protein kinase ephrin type A/B receptor-like domain-containing protein</fullName>
    </recommendedName>
</protein>
<dbReference type="PANTHER" id="PTHR46104">
    <property type="entry name" value="GENE 9195-RELATED-RELATED"/>
    <property type="match status" value="1"/>
</dbReference>
<reference evidence="2" key="1">
    <citation type="submission" date="2020-06" db="EMBL/GenBank/DDBJ databases">
        <title>Draft genome of Bugula neritina, a colonial animal packing powerful symbionts and potential medicines.</title>
        <authorList>
            <person name="Rayko M."/>
        </authorList>
    </citation>
    <scope>NUCLEOTIDE SEQUENCE [LARGE SCALE GENOMIC DNA]</scope>
    <source>
        <strain evidence="2">Kwan_BN1</strain>
    </source>
</reference>
<feature type="domain" description="Tyrosine-protein kinase ephrin type A/B receptor-like" evidence="1">
    <location>
        <begin position="137"/>
        <end position="175"/>
    </location>
</feature>
<dbReference type="Proteomes" id="UP000593567">
    <property type="component" value="Unassembled WGS sequence"/>
</dbReference>
<evidence type="ECO:0000259" key="1">
    <source>
        <dbReference type="Pfam" id="PF07699"/>
    </source>
</evidence>
<keyword evidence="3" id="KW-1185">Reference proteome</keyword>
<sequence length="461" mass="48905">MTGGRCQPGFYCPLGSSAPTLCTPGQYCADAEMSSPTGDCDAGYYCPGGDTQPNPAETVCPPGRYCPQGSDTPTPCPAGTFSNESMNMMESDCTNCTAGYACVSPGLTAVSGPCSQGYYCPGGQATLSPSSYQCPKGFYCPEGSDEPTICERGTYAPNDGMASCDNCPPGTYCDHYELSNITGVIVPVECPPGYYCPSNTEYATQNPCPAGTFSNSTMLADASTNCPIGTYSNRTDLVEEAECTLCDAGMYCDSPGLTQPTAACVAGHYCELGSSRSNPFNETEGYLCPNGFYCPQGVTSPIGCPAGTYLPVDDAQMGSWQTRARKAIIALLLLDWLSQLVLLVSTTWPVPCLAGYYTPSAQMESCLDCPEGYYCVNETVIPTECPTGHYCPLNTRFDTEYPCPKGTFNNQTAAYQLDDCIQCSPGTTAMVKETRFQMASVMKDSSVLEVASNSAHMTMDL</sequence>
<dbReference type="OrthoDB" id="6071718at2759"/>
<comment type="caution">
    <text evidence="2">The sequence shown here is derived from an EMBL/GenBank/DDBJ whole genome shotgun (WGS) entry which is preliminary data.</text>
</comment>
<name>A0A7J7K215_BUGNE</name>
<dbReference type="Pfam" id="PF07699">
    <property type="entry name" value="Ephrin_rec_like"/>
    <property type="match status" value="1"/>
</dbReference>
<proteinExistence type="predicted"/>
<evidence type="ECO:0000313" key="3">
    <source>
        <dbReference type="Proteomes" id="UP000593567"/>
    </source>
</evidence>
<dbReference type="Gene3D" id="2.10.50.10">
    <property type="entry name" value="Tumor Necrosis Factor Receptor, subunit A, domain 2"/>
    <property type="match status" value="3"/>
</dbReference>
<dbReference type="EMBL" id="VXIV02001584">
    <property type="protein sequence ID" value="KAF6031636.1"/>
    <property type="molecule type" value="Genomic_DNA"/>
</dbReference>